<comment type="caution">
    <text evidence="1">The sequence shown here is derived from an EMBL/GenBank/DDBJ whole genome shotgun (WGS) entry which is preliminary data.</text>
</comment>
<reference evidence="1 2" key="1">
    <citation type="submission" date="2019-10" db="EMBL/GenBank/DDBJ databases">
        <title>Whole genome shotgun sequence of Acrocarpospora pleiomorpha NBRC 16267.</title>
        <authorList>
            <person name="Ichikawa N."/>
            <person name="Kimura A."/>
            <person name="Kitahashi Y."/>
            <person name="Komaki H."/>
            <person name="Oguchi A."/>
        </authorList>
    </citation>
    <scope>NUCLEOTIDE SEQUENCE [LARGE SCALE GENOMIC DNA]</scope>
    <source>
        <strain evidence="1 2">NBRC 16267</strain>
    </source>
</reference>
<evidence type="ECO:0000313" key="1">
    <source>
        <dbReference type="EMBL" id="GES23060.1"/>
    </source>
</evidence>
<dbReference type="AlphaFoldDB" id="A0A5M3XQE4"/>
<keyword evidence="2" id="KW-1185">Reference proteome</keyword>
<evidence type="ECO:0000313" key="2">
    <source>
        <dbReference type="Proteomes" id="UP000377595"/>
    </source>
</evidence>
<name>A0A5M3XQE4_9ACTN</name>
<organism evidence="1 2">
    <name type="scientific">Acrocarpospora pleiomorpha</name>
    <dbReference type="NCBI Taxonomy" id="90975"/>
    <lineage>
        <taxon>Bacteria</taxon>
        <taxon>Bacillati</taxon>
        <taxon>Actinomycetota</taxon>
        <taxon>Actinomycetes</taxon>
        <taxon>Streptosporangiales</taxon>
        <taxon>Streptosporangiaceae</taxon>
        <taxon>Acrocarpospora</taxon>
    </lineage>
</organism>
<dbReference type="Proteomes" id="UP000377595">
    <property type="component" value="Unassembled WGS sequence"/>
</dbReference>
<accession>A0A5M3XQE4</accession>
<protein>
    <submittedName>
        <fullName evidence="1">Uncharacterized protein</fullName>
    </submittedName>
</protein>
<dbReference type="EMBL" id="BLAF01000037">
    <property type="protein sequence ID" value="GES23060.1"/>
    <property type="molecule type" value="Genomic_DNA"/>
</dbReference>
<proteinExistence type="predicted"/>
<gene>
    <name evidence="1" type="ORF">Aple_059590</name>
</gene>
<sequence length="153" mass="16509">MAAAWKNRTYEVSFDCGAGSVENSHHPSTEGTSSHFTALASVLARWIQAQALVRVVAKGINSWQQTRWLAKVLARPSAGPPVAPVAPADGWADFDEEIQTYPLPYQRTHWSRGVATTEPSKGFGHLPHCRQTVSRAVRVQIIAPCPPPASAGA</sequence>